<evidence type="ECO:0000256" key="1">
    <source>
        <dbReference type="SAM" id="SignalP"/>
    </source>
</evidence>
<keyword evidence="3" id="KW-1185">Reference proteome</keyword>
<accession>A0A3S0A4T8</accession>
<proteinExistence type="predicted"/>
<dbReference type="EMBL" id="RXHU01000028">
    <property type="protein sequence ID" value="RTE09622.1"/>
    <property type="molecule type" value="Genomic_DNA"/>
</dbReference>
<dbReference type="RefSeq" id="WP_126141313.1">
    <property type="nucleotide sequence ID" value="NZ_RXHU01000028.1"/>
</dbReference>
<evidence type="ECO:0000313" key="3">
    <source>
        <dbReference type="Proteomes" id="UP000276128"/>
    </source>
</evidence>
<organism evidence="2 3">
    <name type="scientific">Paenibacillus whitsoniae</name>
    <dbReference type="NCBI Taxonomy" id="2496558"/>
    <lineage>
        <taxon>Bacteria</taxon>
        <taxon>Bacillati</taxon>
        <taxon>Bacillota</taxon>
        <taxon>Bacilli</taxon>
        <taxon>Bacillales</taxon>
        <taxon>Paenibacillaceae</taxon>
        <taxon>Paenibacillus</taxon>
    </lineage>
</organism>
<feature type="chain" id="PRO_5018572905" evidence="1">
    <location>
        <begin position="25"/>
        <end position="319"/>
    </location>
</feature>
<keyword evidence="1" id="KW-0732">Signal</keyword>
<name>A0A3S0A4T8_9BACL</name>
<feature type="signal peptide" evidence="1">
    <location>
        <begin position="1"/>
        <end position="24"/>
    </location>
</feature>
<dbReference type="Proteomes" id="UP000276128">
    <property type="component" value="Unassembled WGS sequence"/>
</dbReference>
<comment type="caution">
    <text evidence="2">The sequence shown here is derived from an EMBL/GenBank/DDBJ whole genome shotgun (WGS) entry which is preliminary data.</text>
</comment>
<evidence type="ECO:0000313" key="2">
    <source>
        <dbReference type="EMBL" id="RTE09622.1"/>
    </source>
</evidence>
<sequence length="319" mass="35393">MKKIVPTVAATALLLVSLVPSAFATPDNPDLQIEIEPGIKIVKHKDGRVDPVSNATNLTEGQADKILREMNVQNSDLKDMPLDFKQTLVSRGGVKVEVKSEMTETYRDREGNKHIVTPENKEEIDAIRAKDKKNLKSKQEVATLSMGSASDGIFSATAQLFYLGTTSNGAEYKYDYYTTYNWNGVPNFYFEDSVAQAWQSHTTRVATNGAHNYKPFCNNYNSFQQFPYDPNNDIKLSVGGSQSKFDLYGSGCQQYGALHDEVRIPVGNNGQTGTFVSSYAHPYAGAIVRAILNFVSINWDDFIGDEYNWVNTFTIGSSS</sequence>
<dbReference type="AlphaFoldDB" id="A0A3S0A4T8"/>
<gene>
    <name evidence="2" type="ORF">EJQ19_11210</name>
</gene>
<protein>
    <submittedName>
        <fullName evidence="2">Uncharacterized protein</fullName>
    </submittedName>
</protein>
<dbReference type="OrthoDB" id="2610379at2"/>
<reference evidence="2 3" key="1">
    <citation type="submission" date="2018-12" db="EMBL/GenBank/DDBJ databases">
        <title>Bacillus ochoae sp. nov., Paenibacillus whitsoniae sp. nov., Paenibacillus spiritus sp. nov. Isolated from the Mars Exploration Rover during spacecraft assembly.</title>
        <authorList>
            <person name="Seuylemezian A."/>
            <person name="Vaishampayan P."/>
        </authorList>
    </citation>
    <scope>NUCLEOTIDE SEQUENCE [LARGE SCALE GENOMIC DNA]</scope>
    <source>
        <strain evidence="2 3">MER 54</strain>
    </source>
</reference>